<proteinExistence type="predicted"/>
<evidence type="ECO:0000313" key="3">
    <source>
        <dbReference type="Proteomes" id="UP000237105"/>
    </source>
</evidence>
<reference evidence="3" key="1">
    <citation type="submission" date="2016-06" db="EMBL/GenBank/DDBJ databases">
        <title>Parallel loss of symbiosis genes in relatives of nitrogen-fixing non-legume Parasponia.</title>
        <authorList>
            <person name="Van Velzen R."/>
            <person name="Holmer R."/>
            <person name="Bu F."/>
            <person name="Rutten L."/>
            <person name="Van Zeijl A."/>
            <person name="Liu W."/>
            <person name="Santuari L."/>
            <person name="Cao Q."/>
            <person name="Sharma T."/>
            <person name="Shen D."/>
            <person name="Roswanjaya Y."/>
            <person name="Wardhani T."/>
            <person name="Kalhor M.S."/>
            <person name="Jansen J."/>
            <person name="Van den Hoogen J."/>
            <person name="Gungor B."/>
            <person name="Hartog M."/>
            <person name="Hontelez J."/>
            <person name="Verver J."/>
            <person name="Yang W.-C."/>
            <person name="Schijlen E."/>
            <person name="Repin R."/>
            <person name="Schilthuizen M."/>
            <person name="Schranz E."/>
            <person name="Heidstra R."/>
            <person name="Miyata K."/>
            <person name="Fedorova E."/>
            <person name="Kohlen W."/>
            <person name="Bisseling T."/>
            <person name="Smit S."/>
            <person name="Geurts R."/>
        </authorList>
    </citation>
    <scope>NUCLEOTIDE SEQUENCE [LARGE SCALE GENOMIC DNA]</scope>
    <source>
        <strain evidence="3">cv. WU1-14</strain>
    </source>
</reference>
<name>A0A2P5BKD5_PARAD</name>
<dbReference type="EMBL" id="JXTB01000264">
    <property type="protein sequence ID" value="PON49257.1"/>
    <property type="molecule type" value="Genomic_DNA"/>
</dbReference>
<feature type="domain" description="Zinc knuckle CX2CX4HX4C" evidence="1">
    <location>
        <begin position="133"/>
        <end position="153"/>
    </location>
</feature>
<evidence type="ECO:0000313" key="2">
    <source>
        <dbReference type="EMBL" id="PON49257.1"/>
    </source>
</evidence>
<dbReference type="Proteomes" id="UP000237105">
    <property type="component" value="Unassembled WGS sequence"/>
</dbReference>
<dbReference type="STRING" id="3476.A0A2P5BKD5"/>
<dbReference type="PANTHER" id="PTHR31286:SF167">
    <property type="entry name" value="OS09G0268800 PROTEIN"/>
    <property type="match status" value="1"/>
</dbReference>
<protein>
    <submittedName>
        <fullName evidence="2">Zinc knuckle CX2CX4HX4C</fullName>
    </submittedName>
</protein>
<sequence length="175" mass="19820">MDAIIDQGRILSISDEDEVFGVDDEVVNEGNENLQVLDDEPWHFDNAHLVLKIVDSQADLGWGEFSYSNFWVQMQNLPPKGMKKKIGGILGNIAGTCIKVDTEADGKCFGSFIRVRIRIEFTKPLRRGANSPPLWVDFRYEKFPHFCFACGRIIGRVDAILISCPRISELLILYL</sequence>
<evidence type="ECO:0000259" key="1">
    <source>
        <dbReference type="Pfam" id="PF14392"/>
    </source>
</evidence>
<accession>A0A2P5BKD5</accession>
<gene>
    <name evidence="2" type="ORF">PanWU01x14_231320</name>
</gene>
<dbReference type="AlphaFoldDB" id="A0A2P5BKD5"/>
<dbReference type="OrthoDB" id="1707487at2759"/>
<dbReference type="InterPro" id="IPR025836">
    <property type="entry name" value="Zn_knuckle_CX2CX4HX4C"/>
</dbReference>
<dbReference type="PANTHER" id="PTHR31286">
    <property type="entry name" value="GLYCINE-RICH CELL WALL STRUCTURAL PROTEIN 1.8-LIKE"/>
    <property type="match status" value="1"/>
</dbReference>
<dbReference type="Pfam" id="PF14392">
    <property type="entry name" value="zf-CCHC_4"/>
    <property type="match status" value="1"/>
</dbReference>
<organism evidence="2 3">
    <name type="scientific">Parasponia andersonii</name>
    <name type="common">Sponia andersonii</name>
    <dbReference type="NCBI Taxonomy" id="3476"/>
    <lineage>
        <taxon>Eukaryota</taxon>
        <taxon>Viridiplantae</taxon>
        <taxon>Streptophyta</taxon>
        <taxon>Embryophyta</taxon>
        <taxon>Tracheophyta</taxon>
        <taxon>Spermatophyta</taxon>
        <taxon>Magnoliopsida</taxon>
        <taxon>eudicotyledons</taxon>
        <taxon>Gunneridae</taxon>
        <taxon>Pentapetalae</taxon>
        <taxon>rosids</taxon>
        <taxon>fabids</taxon>
        <taxon>Rosales</taxon>
        <taxon>Cannabaceae</taxon>
        <taxon>Parasponia</taxon>
    </lineage>
</organism>
<dbReference type="InterPro" id="IPR040256">
    <property type="entry name" value="At4g02000-like"/>
</dbReference>
<comment type="caution">
    <text evidence="2">The sequence shown here is derived from an EMBL/GenBank/DDBJ whole genome shotgun (WGS) entry which is preliminary data.</text>
</comment>
<keyword evidence="3" id="KW-1185">Reference proteome</keyword>